<accession>A0A6S6XQG1</accession>
<dbReference type="EMBL" id="LR778301">
    <property type="protein sequence ID" value="CAB1368161.1"/>
    <property type="molecule type" value="Genomic_DNA"/>
</dbReference>
<dbReference type="Proteomes" id="UP000515733">
    <property type="component" value="Chromosome"/>
</dbReference>
<sequence>MKHCFDLFLIHAIALHPEAGLPIGSLGSMVTLGSVDAFSSR</sequence>
<evidence type="ECO:0000313" key="2">
    <source>
        <dbReference type="Proteomes" id="UP000515733"/>
    </source>
</evidence>
<gene>
    <name evidence="1" type="ORF">DENOEST_0996</name>
</gene>
<evidence type="ECO:0000313" key="1">
    <source>
        <dbReference type="EMBL" id="CAB1368161.1"/>
    </source>
</evidence>
<reference evidence="1 2" key="1">
    <citation type="submission" date="2020-03" db="EMBL/GenBank/DDBJ databases">
        <authorList>
            <consortium name="Genoscope - CEA"/>
            <person name="William W."/>
        </authorList>
    </citation>
    <scope>NUCLEOTIDE SEQUENCE [LARGE SCALE GENOMIC DNA]</scope>
    <source>
        <strain evidence="2">DSM 16959</strain>
    </source>
</reference>
<proteinExistence type="predicted"/>
<dbReference type="AlphaFoldDB" id="A0A6S6XQG1"/>
<name>A0A6S6XQG1_9PROT</name>
<dbReference type="KEGG" id="doe:DENOEST_0996"/>
<keyword evidence="2" id="KW-1185">Reference proteome</keyword>
<organism evidence="1 2">
    <name type="scientific">Denitratisoma oestradiolicum</name>
    <dbReference type="NCBI Taxonomy" id="311182"/>
    <lineage>
        <taxon>Bacteria</taxon>
        <taxon>Pseudomonadati</taxon>
        <taxon>Pseudomonadota</taxon>
        <taxon>Betaproteobacteria</taxon>
        <taxon>Nitrosomonadales</taxon>
        <taxon>Sterolibacteriaceae</taxon>
        <taxon>Denitratisoma</taxon>
    </lineage>
</organism>
<protein>
    <submittedName>
        <fullName evidence="1">Uncharacterized protein</fullName>
    </submittedName>
</protein>